<feature type="signal peptide" evidence="3">
    <location>
        <begin position="1"/>
        <end position="26"/>
    </location>
</feature>
<dbReference type="SUPFAM" id="SSF53955">
    <property type="entry name" value="Lysozyme-like"/>
    <property type="match status" value="1"/>
</dbReference>
<evidence type="ECO:0000256" key="3">
    <source>
        <dbReference type="SAM" id="SignalP"/>
    </source>
</evidence>
<comment type="similarity">
    <text evidence="1">Belongs to the transglycosylase Slt family.</text>
</comment>
<keyword evidence="3" id="KW-0732">Signal</keyword>
<keyword evidence="6" id="KW-1185">Reference proteome</keyword>
<dbReference type="RefSeq" id="WP_092423099.1">
    <property type="nucleotide sequence ID" value="NZ_FPCK01000001.1"/>
</dbReference>
<dbReference type="PANTHER" id="PTHR37423">
    <property type="entry name" value="SOLUBLE LYTIC MUREIN TRANSGLYCOSYLASE-RELATED"/>
    <property type="match status" value="1"/>
</dbReference>
<dbReference type="OrthoDB" id="9801695at2"/>
<dbReference type="InterPro" id="IPR008258">
    <property type="entry name" value="Transglycosylase_SLT_dom_1"/>
</dbReference>
<dbReference type="STRING" id="429728.SAMN05216456_1603"/>
<evidence type="ECO:0000256" key="1">
    <source>
        <dbReference type="ARBA" id="ARBA00007734"/>
    </source>
</evidence>
<accession>A0A1I7NC97</accession>
<organism evidence="5 6">
    <name type="scientific">Devosia crocina</name>
    <dbReference type="NCBI Taxonomy" id="429728"/>
    <lineage>
        <taxon>Bacteria</taxon>
        <taxon>Pseudomonadati</taxon>
        <taxon>Pseudomonadota</taxon>
        <taxon>Alphaproteobacteria</taxon>
        <taxon>Hyphomicrobiales</taxon>
        <taxon>Devosiaceae</taxon>
        <taxon>Devosia</taxon>
    </lineage>
</organism>
<dbReference type="Pfam" id="PF01464">
    <property type="entry name" value="SLT"/>
    <property type="match status" value="1"/>
</dbReference>
<dbReference type="Gene3D" id="1.10.530.10">
    <property type="match status" value="1"/>
</dbReference>
<evidence type="ECO:0000313" key="5">
    <source>
        <dbReference type="EMBL" id="SFV32298.1"/>
    </source>
</evidence>
<evidence type="ECO:0000313" key="6">
    <source>
        <dbReference type="Proteomes" id="UP000199074"/>
    </source>
</evidence>
<evidence type="ECO:0000259" key="4">
    <source>
        <dbReference type="Pfam" id="PF01464"/>
    </source>
</evidence>
<dbReference type="CDD" id="cd00254">
    <property type="entry name" value="LT-like"/>
    <property type="match status" value="1"/>
</dbReference>
<feature type="domain" description="Transglycosylase SLT" evidence="4">
    <location>
        <begin position="58"/>
        <end position="152"/>
    </location>
</feature>
<sequence>MINSVCAALVSSLLWLAIAVSSPVLAEEAEGRTCFDLDGKEICIEQASYRADTCAAIEAFATHWGLPVGFFARLIWQESRFDPAALSPAGAQGIAQFMPTTARLRGLADPFDPAEAMARSAEYLRFLEIKYGNLGLAAAAYNGGEGRMSGYVARGGGALPAETRNYVMIITGYPVDQWLADNVGDVDYTLDKELDFQSACLDMAISVSTPNLVASPAHWQPWGVLLGQSATANLAQDRFHSAQQRFASILGNEQLMMISVRNPSFGNRMRFSAMVGRQSQEEARELCQQLVRAGGNCIVQKNAP</sequence>
<dbReference type="EMBL" id="FPCK01000001">
    <property type="protein sequence ID" value="SFV32298.1"/>
    <property type="molecule type" value="Genomic_DNA"/>
</dbReference>
<dbReference type="Proteomes" id="UP000199074">
    <property type="component" value="Unassembled WGS sequence"/>
</dbReference>
<evidence type="ECO:0000256" key="2">
    <source>
        <dbReference type="ARBA" id="ARBA00009387"/>
    </source>
</evidence>
<reference evidence="5 6" key="1">
    <citation type="submission" date="2016-10" db="EMBL/GenBank/DDBJ databases">
        <authorList>
            <person name="de Groot N.N."/>
        </authorList>
    </citation>
    <scope>NUCLEOTIDE SEQUENCE [LARGE SCALE GENOMIC DNA]</scope>
    <source>
        <strain evidence="5 6">IPL20</strain>
    </source>
</reference>
<comment type="similarity">
    <text evidence="2">Belongs to the virb1 family.</text>
</comment>
<proteinExistence type="inferred from homology"/>
<dbReference type="AlphaFoldDB" id="A0A1I7NC97"/>
<gene>
    <name evidence="5" type="ORF">SAMN05216456_1603</name>
</gene>
<protein>
    <submittedName>
        <fullName evidence="5">Transglycosylase SLT domain-containing protein</fullName>
    </submittedName>
</protein>
<dbReference type="PANTHER" id="PTHR37423:SF2">
    <property type="entry name" value="MEMBRANE-BOUND LYTIC MUREIN TRANSGLYCOSYLASE C"/>
    <property type="match status" value="1"/>
</dbReference>
<name>A0A1I7NC97_9HYPH</name>
<feature type="chain" id="PRO_5011579201" evidence="3">
    <location>
        <begin position="27"/>
        <end position="304"/>
    </location>
</feature>
<dbReference type="InterPro" id="IPR023346">
    <property type="entry name" value="Lysozyme-like_dom_sf"/>
</dbReference>